<feature type="domain" description="Putative T7SS secretion signal" evidence="6">
    <location>
        <begin position="19"/>
        <end position="184"/>
    </location>
</feature>
<dbReference type="InterPro" id="IPR022385">
    <property type="entry name" value="Rhs_assc_core"/>
</dbReference>
<dbReference type="PRINTS" id="PR00394">
    <property type="entry name" value="RHSPROTEIN"/>
</dbReference>
<evidence type="ECO:0000313" key="9">
    <source>
        <dbReference type="Proteomes" id="UP000000851"/>
    </source>
</evidence>
<dbReference type="NCBIfam" id="TIGR01643">
    <property type="entry name" value="YD_repeat_2x"/>
    <property type="match status" value="8"/>
</dbReference>
<reference evidence="8 9" key="1">
    <citation type="journal article" date="2009" name="Stand. Genomic Sci.">
        <title>Complete genome sequence of Catenulispora acidiphila type strain (ID 139908).</title>
        <authorList>
            <person name="Copeland A."/>
            <person name="Lapidus A."/>
            <person name="Glavina Del Rio T."/>
            <person name="Nolan M."/>
            <person name="Lucas S."/>
            <person name="Chen F."/>
            <person name="Tice H."/>
            <person name="Cheng J.F."/>
            <person name="Bruce D."/>
            <person name="Goodwin L."/>
            <person name="Pitluck S."/>
            <person name="Mikhailova N."/>
            <person name="Pati A."/>
            <person name="Ivanova N."/>
            <person name="Mavromatis K."/>
            <person name="Chen A."/>
            <person name="Palaniappan K."/>
            <person name="Chain P."/>
            <person name="Land M."/>
            <person name="Hauser L."/>
            <person name="Chang Y.J."/>
            <person name="Jeffries C.D."/>
            <person name="Chertkov O."/>
            <person name="Brettin T."/>
            <person name="Detter J.C."/>
            <person name="Han C."/>
            <person name="Ali Z."/>
            <person name="Tindall B.J."/>
            <person name="Goker M."/>
            <person name="Bristow J."/>
            <person name="Eisen J.A."/>
            <person name="Markowitz V."/>
            <person name="Hugenholtz P."/>
            <person name="Kyrpides N.C."/>
            <person name="Klenk H.P."/>
        </authorList>
    </citation>
    <scope>NUCLEOTIDE SEQUENCE [LARGE SCALE GENOMIC DNA]</scope>
    <source>
        <strain evidence="9">DSM 44928 / JCM 14897 / NBRC 102108 / NRRL B-24433 / ID139908</strain>
    </source>
</reference>
<dbReference type="InterPro" id="IPR056823">
    <property type="entry name" value="TEN-like_YD-shell"/>
</dbReference>
<feature type="compositionally biased region" description="Low complexity" evidence="3">
    <location>
        <begin position="121"/>
        <end position="152"/>
    </location>
</feature>
<dbReference type="InterPro" id="IPR006530">
    <property type="entry name" value="YD"/>
</dbReference>
<evidence type="ECO:0000259" key="6">
    <source>
        <dbReference type="Pfam" id="PF21725"/>
    </source>
</evidence>
<evidence type="ECO:0000259" key="5">
    <source>
        <dbReference type="Pfam" id="PF20148"/>
    </source>
</evidence>
<organism evidence="8 9">
    <name type="scientific">Catenulispora acidiphila (strain DSM 44928 / JCM 14897 / NBRC 102108 / NRRL B-24433 / ID139908)</name>
    <dbReference type="NCBI Taxonomy" id="479433"/>
    <lineage>
        <taxon>Bacteria</taxon>
        <taxon>Bacillati</taxon>
        <taxon>Actinomycetota</taxon>
        <taxon>Actinomycetes</taxon>
        <taxon>Catenulisporales</taxon>
        <taxon>Catenulisporaceae</taxon>
        <taxon>Catenulispora</taxon>
    </lineage>
</organism>
<dbReference type="PANTHER" id="PTHR32305:SF15">
    <property type="entry name" value="PROTEIN RHSA-RELATED"/>
    <property type="match status" value="1"/>
</dbReference>
<dbReference type="OrthoDB" id="4981820at2"/>
<dbReference type="Pfam" id="PF20148">
    <property type="entry name" value="DUF6531"/>
    <property type="match status" value="1"/>
</dbReference>
<keyword evidence="2" id="KW-0175">Coiled coil</keyword>
<proteinExistence type="predicted"/>
<feature type="domain" description="DUF6531" evidence="5">
    <location>
        <begin position="327"/>
        <end position="398"/>
    </location>
</feature>
<dbReference type="HOGENOM" id="CLU_001218_1_2_11"/>
<dbReference type="InParanoid" id="C7Q3M4"/>
<dbReference type="InterPro" id="IPR031325">
    <property type="entry name" value="RHS_repeat"/>
</dbReference>
<dbReference type="Pfam" id="PF05593">
    <property type="entry name" value="RHS_repeat"/>
    <property type="match status" value="5"/>
</dbReference>
<dbReference type="EMBL" id="CP001700">
    <property type="protein sequence ID" value="ACU75789.1"/>
    <property type="molecule type" value="Genomic_DNA"/>
</dbReference>
<dbReference type="NCBIfam" id="TIGR03696">
    <property type="entry name" value="Rhs_assc_core"/>
    <property type="match status" value="1"/>
</dbReference>
<feature type="domain" description="RHS protein conserved region" evidence="4">
    <location>
        <begin position="1256"/>
        <end position="1285"/>
    </location>
</feature>
<evidence type="ECO:0000259" key="7">
    <source>
        <dbReference type="Pfam" id="PF25023"/>
    </source>
</evidence>
<evidence type="ECO:0000256" key="2">
    <source>
        <dbReference type="SAM" id="Coils"/>
    </source>
</evidence>
<dbReference type="Gene3D" id="2.180.10.10">
    <property type="entry name" value="RHS repeat-associated core"/>
    <property type="match status" value="4"/>
</dbReference>
<dbReference type="RefSeq" id="WP_015795517.1">
    <property type="nucleotide sequence ID" value="NC_013131.1"/>
</dbReference>
<dbReference type="PANTHER" id="PTHR32305">
    <property type="match status" value="1"/>
</dbReference>
<feature type="domain" description="Teneurin-like YD-shell" evidence="7">
    <location>
        <begin position="517"/>
        <end position="639"/>
    </location>
</feature>
<dbReference type="InterPro" id="IPR001826">
    <property type="entry name" value="RHS"/>
</dbReference>
<dbReference type="InterPro" id="IPR049082">
    <property type="entry name" value="T7SS_signal"/>
</dbReference>
<dbReference type="Pfam" id="PF03527">
    <property type="entry name" value="RHS"/>
    <property type="match status" value="1"/>
</dbReference>
<gene>
    <name evidence="8" type="ordered locus">Caci_6958</name>
</gene>
<dbReference type="KEGG" id="cai:Caci_6958"/>
<dbReference type="InterPro" id="IPR050708">
    <property type="entry name" value="T6SS_VgrG/RHS"/>
</dbReference>
<keyword evidence="9" id="KW-1185">Reference proteome</keyword>
<sequence length="1495" mass="162386">MARPTGWDILGLDGDPTPGVVESVQTLAKELGDFAHDVESAYRSLNSFGSDASALEWVGQTADAFKGQFGPLPGRLQKLYTSYSEASDALSAYAPVLQAAQSKADAALRQAQDAHADLQRATTSASSAATDLKTAQQNQAANPNQQAVTDAQTAHDTAQTNLTNAKARMADLAKQANDAYNDRITAAKTCASALHHAQSDGIHNKHWWEHVGEFLSEWGGKIAEIANDLAPFLDVLALATSWIPGVDVITAGLAEADNLIALAGTGLEVAGDAMQGHWGDALMGAGMLGVTFLGGKALEKFGGKLLGKFGKEAHEAEGSEASFCKIDPIDVVSGQMLTAESDLSLPGVLPVILRRAYASAYATGRLFGPGWSSTLDQRIALNAAGIHFAGDDSQILHYTLPDGDSPVLPERGARWPLVWDRQTGEIRVTDPWSGLTRHFAVVHHNENAAQIRDLTAISDRNGNRISFVRDERGTPVAIEHPGYRVAVEASNTAAGVRVTGLRLLDGSPDGVTVKRFHYDDRGRLVGVLDSSNLPYNYEYDDADRIVAWVDRVGYRYAYEYDEGSRVVRTQGDGGYLSGSFVYDDEHQTTVFTNSLGDSITYVYDELGHLISVTDPLGNQTRAEFDRYGRPLSRTDALGRRTVYELGEHGDVVRQIGPDGAVTELDYDEHHHIVAARAPDGVLRQQRYDQRGNLIVAVDPLGIENRFAYGDDGALHELTDALGATTRVETDGAGLPVATIGPLGEVTQVVRDTFGRITTIVDPVGGRAEYGWTVEGYPAWYAAPDGARWEWSYDAEGRQVGVLDPLGSRTVFELGPFGSMVARVDPTGERHEFALDSELRQTSVTNSAGATWRYVHDAAGQLVSETDFIGRTLAYEHDAAGQLTARIDGLGNRSEFTRDAAGRVVVRRTSDGEFAYERDAMGRLTRTTGPSGAAVIFVYDAAGRVVSETVDGHEVVSEYDSAGRRIRRTSSSGAVSAWTFDAAGRPAALAAGAGKLDFQYDAASRLTGVVFGPQARLEQGVDAVGRLVAQRLWSEERPIVGGQPALGRDIGYRPDGTPAVVTDSLRGVRRYDLDPAGRVTGVRAEGWSESYAYDAFGNVAQADVPTDTDTSGARTTDRTLIRQAGRTSYEYDVAGRLVRALRRTLDGRRKEWTYSWNADDQLVQVGLPDGTAWRYRYDPLGRRTAKEHVAAGVVVETVRFAWDGSQLVEQYSSGGDGGREVWTWDYDPDTFRPTAQRRRHWVDDASQEVVDEIFHAIVTDQLGTPSELVDQGGRIVWHTTTSLWGTQTAVSADDGVDCPLRFPGQYYDAETGLHYNRFRYYDPETAAYLTPDPLGLAPAANDRAYVPNPLTWADPYGLACTGTTEPGSTDLSQAVIQERLRLGKKGNNFAAARYIDDNGVEQIAVAASSKGQFMHAERKLVRQYGDKITEVYSEFEPCIGTNQCRKTLGDMGIKYTYSWAWTLSKDGVAANAARKAYVDQIFDDAEAGNWAAPWAD</sequence>
<protein>
    <submittedName>
        <fullName evidence="8">YD repeat protein</fullName>
    </submittedName>
</protein>
<evidence type="ECO:0000313" key="8">
    <source>
        <dbReference type="EMBL" id="ACU75789.1"/>
    </source>
</evidence>
<dbReference type="Gene3D" id="1.10.287.1060">
    <property type="entry name" value="ESAT-6-like"/>
    <property type="match status" value="1"/>
</dbReference>
<dbReference type="InterPro" id="IPR036689">
    <property type="entry name" value="ESAT-6-like_sf"/>
</dbReference>
<name>C7Q3M4_CATAD</name>
<dbReference type="InterPro" id="IPR045351">
    <property type="entry name" value="DUF6531"/>
</dbReference>
<dbReference type="STRING" id="479433.Caci_6958"/>
<dbReference type="SUPFAM" id="SSF82171">
    <property type="entry name" value="DPP6 N-terminal domain-like"/>
    <property type="match status" value="1"/>
</dbReference>
<dbReference type="eggNOG" id="COG3209">
    <property type="taxonomic scope" value="Bacteria"/>
</dbReference>
<dbReference type="Proteomes" id="UP000000851">
    <property type="component" value="Chromosome"/>
</dbReference>
<evidence type="ECO:0000256" key="3">
    <source>
        <dbReference type="SAM" id="MobiDB-lite"/>
    </source>
</evidence>
<evidence type="ECO:0000259" key="4">
    <source>
        <dbReference type="Pfam" id="PF03527"/>
    </source>
</evidence>
<dbReference type="Pfam" id="PF14440">
    <property type="entry name" value="XOO_2897-deam"/>
    <property type="match status" value="1"/>
</dbReference>
<feature type="region of interest" description="Disordered" evidence="3">
    <location>
        <begin position="115"/>
        <end position="152"/>
    </location>
</feature>
<feature type="coiled-coil region" evidence="2">
    <location>
        <begin position="155"/>
        <end position="182"/>
    </location>
</feature>
<dbReference type="SUPFAM" id="SSF140453">
    <property type="entry name" value="EsxAB dimer-like"/>
    <property type="match status" value="1"/>
</dbReference>
<evidence type="ECO:0000256" key="1">
    <source>
        <dbReference type="ARBA" id="ARBA00022737"/>
    </source>
</evidence>
<dbReference type="Pfam" id="PF21725">
    <property type="entry name" value="T7SS_signal"/>
    <property type="match status" value="1"/>
</dbReference>
<dbReference type="Pfam" id="PF25023">
    <property type="entry name" value="TEN_YD-shell"/>
    <property type="match status" value="1"/>
</dbReference>
<dbReference type="InterPro" id="IPR032722">
    <property type="entry name" value="Deaminase_XOO_2897"/>
</dbReference>
<keyword evidence="1" id="KW-0677">Repeat</keyword>
<accession>C7Q3M4</accession>